<feature type="transmembrane region" description="Helical" evidence="1">
    <location>
        <begin position="25"/>
        <end position="42"/>
    </location>
</feature>
<keyword evidence="3" id="KW-1185">Reference proteome</keyword>
<evidence type="ECO:0000313" key="2">
    <source>
        <dbReference type="EMBL" id="GAA2802281.1"/>
    </source>
</evidence>
<protein>
    <submittedName>
        <fullName evidence="2">Uncharacterized protein</fullName>
    </submittedName>
</protein>
<dbReference type="EMBL" id="BAAAUX010000016">
    <property type="protein sequence ID" value="GAA2802281.1"/>
    <property type="molecule type" value="Genomic_DNA"/>
</dbReference>
<keyword evidence="1" id="KW-0812">Transmembrane</keyword>
<accession>A0ABN3VHP8</accession>
<organism evidence="2 3">
    <name type="scientific">Saccharopolyspora taberi</name>
    <dbReference type="NCBI Taxonomy" id="60895"/>
    <lineage>
        <taxon>Bacteria</taxon>
        <taxon>Bacillati</taxon>
        <taxon>Actinomycetota</taxon>
        <taxon>Actinomycetes</taxon>
        <taxon>Pseudonocardiales</taxon>
        <taxon>Pseudonocardiaceae</taxon>
        <taxon>Saccharopolyspora</taxon>
    </lineage>
</organism>
<keyword evidence="1" id="KW-0472">Membrane</keyword>
<reference evidence="2 3" key="1">
    <citation type="journal article" date="2019" name="Int. J. Syst. Evol. Microbiol.">
        <title>The Global Catalogue of Microorganisms (GCM) 10K type strain sequencing project: providing services to taxonomists for standard genome sequencing and annotation.</title>
        <authorList>
            <consortium name="The Broad Institute Genomics Platform"/>
            <consortium name="The Broad Institute Genome Sequencing Center for Infectious Disease"/>
            <person name="Wu L."/>
            <person name="Ma J."/>
        </authorList>
    </citation>
    <scope>NUCLEOTIDE SEQUENCE [LARGE SCALE GENOMIC DNA]</scope>
    <source>
        <strain evidence="2 3">JCM 9383</strain>
    </source>
</reference>
<proteinExistence type="predicted"/>
<gene>
    <name evidence="2" type="ORF">GCM10010470_41670</name>
</gene>
<evidence type="ECO:0000313" key="3">
    <source>
        <dbReference type="Proteomes" id="UP001500979"/>
    </source>
</evidence>
<dbReference type="Proteomes" id="UP001500979">
    <property type="component" value="Unassembled WGS sequence"/>
</dbReference>
<sequence>MFVATVTGSLAVVVGVIPRLCWVSVALGLAGIICCLAVLWGASRSVPEVRAQASWAAGRAVTGALLGFLQAGGVPAAAAHAFGLY</sequence>
<keyword evidence="1" id="KW-1133">Transmembrane helix</keyword>
<comment type="caution">
    <text evidence="2">The sequence shown here is derived from an EMBL/GenBank/DDBJ whole genome shotgun (WGS) entry which is preliminary data.</text>
</comment>
<evidence type="ECO:0000256" key="1">
    <source>
        <dbReference type="SAM" id="Phobius"/>
    </source>
</evidence>
<name>A0ABN3VHP8_9PSEU</name>